<keyword evidence="5" id="KW-0808">Transferase</keyword>
<keyword evidence="13" id="KW-1185">Reference proteome</keyword>
<dbReference type="Pfam" id="PF00266">
    <property type="entry name" value="Aminotran_5"/>
    <property type="match status" value="1"/>
</dbReference>
<dbReference type="PANTHER" id="PTHR11601:SF34">
    <property type="entry name" value="CYSTEINE DESULFURASE"/>
    <property type="match status" value="1"/>
</dbReference>
<dbReference type="Gene3D" id="3.90.1150.10">
    <property type="entry name" value="Aspartate Aminotransferase, domain 1"/>
    <property type="match status" value="1"/>
</dbReference>
<keyword evidence="9" id="KW-0411">Iron-sulfur</keyword>
<evidence type="ECO:0000256" key="4">
    <source>
        <dbReference type="ARBA" id="ARBA00013558"/>
    </source>
</evidence>
<dbReference type="InterPro" id="IPR016454">
    <property type="entry name" value="Cysteine_dSase"/>
</dbReference>
<dbReference type="KEGG" id="ssan:NX02_04950"/>
<dbReference type="GO" id="GO:0051536">
    <property type="term" value="F:iron-sulfur cluster binding"/>
    <property type="evidence" value="ECO:0007669"/>
    <property type="project" value="UniProtKB-KW"/>
</dbReference>
<evidence type="ECO:0000256" key="6">
    <source>
        <dbReference type="ARBA" id="ARBA00022723"/>
    </source>
</evidence>
<dbReference type="Proteomes" id="UP000018851">
    <property type="component" value="Chromosome"/>
</dbReference>
<dbReference type="STRING" id="1123269.NX02_04950"/>
<evidence type="ECO:0000256" key="8">
    <source>
        <dbReference type="ARBA" id="ARBA00023004"/>
    </source>
</evidence>
<dbReference type="RefSeq" id="WP_025291027.1">
    <property type="nucleotide sequence ID" value="NZ_CP006644.1"/>
</dbReference>
<dbReference type="Gene3D" id="1.10.260.50">
    <property type="match status" value="1"/>
</dbReference>
<dbReference type="InterPro" id="IPR015421">
    <property type="entry name" value="PyrdxlP-dep_Trfase_major"/>
</dbReference>
<keyword evidence="8" id="KW-0408">Iron</keyword>
<gene>
    <name evidence="12" type="ORF">NX02_04950</name>
</gene>
<dbReference type="PANTHER" id="PTHR11601">
    <property type="entry name" value="CYSTEINE DESULFURYLASE FAMILY MEMBER"/>
    <property type="match status" value="1"/>
</dbReference>
<dbReference type="AlphaFoldDB" id="W0A6M8"/>
<accession>W0A6M8</accession>
<keyword evidence="6" id="KW-0479">Metal-binding</keyword>
<dbReference type="PATRIC" id="fig|1123269.5.peg.962"/>
<dbReference type="InterPro" id="IPR015424">
    <property type="entry name" value="PyrdxlP-dep_Trfase"/>
</dbReference>
<sequence length="358" mass="36907">MADRLYLDHAATTPILKAARDAVFEGMERWANPSSPHGEGRKARAALEDARRRIAASLGWTGELVFTSGASEAIAIALGRAVADARLISTVEHDAVHRAAGEAFVVPVGGDGTVAPDALAGRLGALAARQPLVAIQSVNNETGVIQPLDRLLPVVRAAGGLLFADCSQSAGKVALPEADLIAISGHKLGGPPGIGALLVKDFGMLAPSGGQERGYRGGTENLPAVLGFAAALEASRNWVARAGELRAHMDAAIEAAGGMVVARGPDRLPTIASYRMPGMAASAQLIQFDLAGIAVSAGSACSSGTLRTSHVLAAMGWSDAAAGEVVRVSFGPDTGRADIYRFVENWRRMAKEARARAA</sequence>
<dbReference type="InterPro" id="IPR015422">
    <property type="entry name" value="PyrdxlP-dep_Trfase_small"/>
</dbReference>
<comment type="similarity">
    <text evidence="3">Belongs to the class-V pyridoxal-phosphate-dependent aminotransferase family. NifS/IscS subfamily.</text>
</comment>
<evidence type="ECO:0000256" key="3">
    <source>
        <dbReference type="ARBA" id="ARBA00006490"/>
    </source>
</evidence>
<comment type="catalytic activity">
    <reaction evidence="10">
        <text>(sulfur carrier)-H + L-cysteine = (sulfur carrier)-SH + L-alanine</text>
        <dbReference type="Rhea" id="RHEA:43892"/>
        <dbReference type="Rhea" id="RHEA-COMP:14737"/>
        <dbReference type="Rhea" id="RHEA-COMP:14739"/>
        <dbReference type="ChEBI" id="CHEBI:29917"/>
        <dbReference type="ChEBI" id="CHEBI:35235"/>
        <dbReference type="ChEBI" id="CHEBI:57972"/>
        <dbReference type="ChEBI" id="CHEBI:64428"/>
        <dbReference type="EC" id="2.8.1.7"/>
    </reaction>
</comment>
<reference evidence="12 13" key="1">
    <citation type="submission" date="2013-07" db="EMBL/GenBank/DDBJ databases">
        <title>Completed genome of Sphingomonas sanxanigenens NX02.</title>
        <authorList>
            <person name="Ma T."/>
            <person name="Huang H."/>
            <person name="Wu M."/>
            <person name="Li X."/>
            <person name="Li G."/>
        </authorList>
    </citation>
    <scope>NUCLEOTIDE SEQUENCE [LARGE SCALE GENOMIC DNA]</scope>
    <source>
        <strain evidence="12 13">NX02</strain>
    </source>
</reference>
<dbReference type="OrthoDB" id="9804366at2"/>
<protein>
    <recommendedName>
        <fullName evidence="4">Cysteine desulfurase</fullName>
    </recommendedName>
</protein>
<dbReference type="InterPro" id="IPR000192">
    <property type="entry name" value="Aminotrans_V_dom"/>
</dbReference>
<evidence type="ECO:0000256" key="10">
    <source>
        <dbReference type="ARBA" id="ARBA00050776"/>
    </source>
</evidence>
<keyword evidence="7" id="KW-0663">Pyridoxal phosphate</keyword>
<comment type="function">
    <text evidence="2">Catalyzes the removal of elemental sulfur atoms from cysteine to produce alanine. Seems to participate in the biosynthesis of the nitrogenase metalloclusters by providing the inorganic sulfur required for the Fe-S core formation.</text>
</comment>
<evidence type="ECO:0000259" key="11">
    <source>
        <dbReference type="Pfam" id="PF00266"/>
    </source>
</evidence>
<dbReference type="SUPFAM" id="SSF53383">
    <property type="entry name" value="PLP-dependent transferases"/>
    <property type="match status" value="1"/>
</dbReference>
<evidence type="ECO:0000256" key="5">
    <source>
        <dbReference type="ARBA" id="ARBA00022679"/>
    </source>
</evidence>
<dbReference type="GO" id="GO:0046872">
    <property type="term" value="F:metal ion binding"/>
    <property type="evidence" value="ECO:0007669"/>
    <property type="project" value="UniProtKB-KW"/>
</dbReference>
<proteinExistence type="inferred from homology"/>
<dbReference type="eggNOG" id="COG1104">
    <property type="taxonomic scope" value="Bacteria"/>
</dbReference>
<evidence type="ECO:0000256" key="2">
    <source>
        <dbReference type="ARBA" id="ARBA00003120"/>
    </source>
</evidence>
<evidence type="ECO:0000256" key="1">
    <source>
        <dbReference type="ARBA" id="ARBA00001933"/>
    </source>
</evidence>
<comment type="cofactor">
    <cofactor evidence="1">
        <name>pyridoxal 5'-phosphate</name>
        <dbReference type="ChEBI" id="CHEBI:597326"/>
    </cofactor>
</comment>
<dbReference type="Gene3D" id="3.40.640.10">
    <property type="entry name" value="Type I PLP-dependent aspartate aminotransferase-like (Major domain)"/>
    <property type="match status" value="1"/>
</dbReference>
<name>W0A6M8_9SPHN</name>
<feature type="domain" description="Aminotransferase class V" evidence="11">
    <location>
        <begin position="6"/>
        <end position="342"/>
    </location>
</feature>
<evidence type="ECO:0000256" key="9">
    <source>
        <dbReference type="ARBA" id="ARBA00023014"/>
    </source>
</evidence>
<dbReference type="PIRSF" id="PIRSF005572">
    <property type="entry name" value="NifS"/>
    <property type="match status" value="1"/>
</dbReference>
<evidence type="ECO:0000256" key="7">
    <source>
        <dbReference type="ARBA" id="ARBA00022898"/>
    </source>
</evidence>
<dbReference type="HOGENOM" id="CLU_003433_0_0_5"/>
<dbReference type="GO" id="GO:0031071">
    <property type="term" value="F:cysteine desulfurase activity"/>
    <property type="evidence" value="ECO:0007669"/>
    <property type="project" value="UniProtKB-EC"/>
</dbReference>
<evidence type="ECO:0000313" key="12">
    <source>
        <dbReference type="EMBL" id="AHE52731.1"/>
    </source>
</evidence>
<organism evidence="12 13">
    <name type="scientific">Sphingomonas sanxanigenens DSM 19645 = NX02</name>
    <dbReference type="NCBI Taxonomy" id="1123269"/>
    <lineage>
        <taxon>Bacteria</taxon>
        <taxon>Pseudomonadati</taxon>
        <taxon>Pseudomonadota</taxon>
        <taxon>Alphaproteobacteria</taxon>
        <taxon>Sphingomonadales</taxon>
        <taxon>Sphingomonadaceae</taxon>
        <taxon>Sphingomonas</taxon>
    </lineage>
</organism>
<evidence type="ECO:0000313" key="13">
    <source>
        <dbReference type="Proteomes" id="UP000018851"/>
    </source>
</evidence>
<dbReference type="EMBL" id="CP006644">
    <property type="protein sequence ID" value="AHE52731.1"/>
    <property type="molecule type" value="Genomic_DNA"/>
</dbReference>